<protein>
    <submittedName>
        <fullName evidence="2">Transposase</fullName>
    </submittedName>
</protein>
<dbReference type="Proteomes" id="UP000537890">
    <property type="component" value="Unassembled WGS sequence"/>
</dbReference>
<proteinExistence type="predicted"/>
<gene>
    <name evidence="2" type="ORF">H0A75_04915</name>
</gene>
<reference evidence="2 3" key="1">
    <citation type="submission" date="2020-05" db="EMBL/GenBank/DDBJ databases">
        <title>Horizontal transmission and recombination maintain forever young bacterial symbiont genomes.</title>
        <authorList>
            <person name="Russell S.L."/>
            <person name="Pepper-Tunick E."/>
            <person name="Svedberg J."/>
            <person name="Byrne A."/>
            <person name="Ruelas Castillo J."/>
            <person name="Vollmers C."/>
            <person name="Beinart R.A."/>
            <person name="Corbett-Detig R."/>
        </authorList>
    </citation>
    <scope>NUCLEOTIDE SEQUENCE [LARGE SCALE GENOMIC DNA]</scope>
    <source>
        <strain evidence="2">4727-3</strain>
    </source>
</reference>
<evidence type="ECO:0000313" key="2">
    <source>
        <dbReference type="EMBL" id="NYT47034.1"/>
    </source>
</evidence>
<dbReference type="InterPro" id="IPR038717">
    <property type="entry name" value="Tc1-like_DDE_dom"/>
</dbReference>
<evidence type="ECO:0000259" key="1">
    <source>
        <dbReference type="Pfam" id="PF13358"/>
    </source>
</evidence>
<name>A0A7Z0SDR2_9GAMM</name>
<sequence length="82" mass="9347">MIITPGKLEVPENISIVPLPPYSPELNPVEQVWQQLRHRSLANRCFKNYEHIVEACCEAGNKFVTCPSNIQSLCARKWAILI</sequence>
<dbReference type="Gene3D" id="3.30.420.10">
    <property type="entry name" value="Ribonuclease H-like superfamily/Ribonuclease H"/>
    <property type="match status" value="1"/>
</dbReference>
<dbReference type="InterPro" id="IPR036397">
    <property type="entry name" value="RNaseH_sf"/>
</dbReference>
<accession>A0A7Z0SDR2</accession>
<dbReference type="AlphaFoldDB" id="A0A7Z0SDR2"/>
<dbReference type="GO" id="GO:0003676">
    <property type="term" value="F:nucleic acid binding"/>
    <property type="evidence" value="ECO:0007669"/>
    <property type="project" value="InterPro"/>
</dbReference>
<dbReference type="EMBL" id="JACCHS010000072">
    <property type="protein sequence ID" value="NYT47034.1"/>
    <property type="molecule type" value="Genomic_DNA"/>
</dbReference>
<dbReference type="Pfam" id="PF13358">
    <property type="entry name" value="DDE_3"/>
    <property type="match status" value="1"/>
</dbReference>
<feature type="domain" description="Tc1-like transposase DDE" evidence="1">
    <location>
        <begin position="12"/>
        <end position="51"/>
    </location>
</feature>
<evidence type="ECO:0000313" key="3">
    <source>
        <dbReference type="Proteomes" id="UP000537890"/>
    </source>
</evidence>
<organism evidence="2 3">
    <name type="scientific">Candidatus Methanofishera endochildressiae</name>
    <dbReference type="NCBI Taxonomy" id="2738884"/>
    <lineage>
        <taxon>Bacteria</taxon>
        <taxon>Pseudomonadati</taxon>
        <taxon>Pseudomonadota</taxon>
        <taxon>Gammaproteobacteria</taxon>
        <taxon>Candidatus Methanofishera</taxon>
    </lineage>
</organism>
<comment type="caution">
    <text evidence="2">The sequence shown here is derived from an EMBL/GenBank/DDBJ whole genome shotgun (WGS) entry which is preliminary data.</text>
</comment>